<dbReference type="InterPro" id="IPR000184">
    <property type="entry name" value="Bac_surfAg_D15"/>
</dbReference>
<evidence type="ECO:0000256" key="1">
    <source>
        <dbReference type="ARBA" id="ARBA00004370"/>
    </source>
</evidence>
<organism evidence="4 5">
    <name type="scientific">Paraglaciecola aquimarina</name>
    <dbReference type="NCBI Taxonomy" id="1235557"/>
    <lineage>
        <taxon>Bacteria</taxon>
        <taxon>Pseudomonadati</taxon>
        <taxon>Pseudomonadota</taxon>
        <taxon>Gammaproteobacteria</taxon>
        <taxon>Alteromonadales</taxon>
        <taxon>Alteromonadaceae</taxon>
        <taxon>Paraglaciecola</taxon>
    </lineage>
</organism>
<accession>A0ABU3SX27</accession>
<comment type="subcellular location">
    <subcellularLocation>
        <location evidence="1">Membrane</location>
    </subcellularLocation>
</comment>
<feature type="domain" description="Bacterial surface antigen (D15)" evidence="3">
    <location>
        <begin position="77"/>
        <end position="202"/>
    </location>
</feature>
<gene>
    <name evidence="4" type="ORF">RS130_11910</name>
</gene>
<evidence type="ECO:0000313" key="5">
    <source>
        <dbReference type="Proteomes" id="UP001247805"/>
    </source>
</evidence>
<name>A0ABU3SX27_9ALTE</name>
<reference evidence="4 5" key="1">
    <citation type="submission" date="2023-10" db="EMBL/GenBank/DDBJ databases">
        <title>Glaciecola aquimarina strain GGW-M5 nov., isolated from a coastal seawater.</title>
        <authorList>
            <person name="Bayburt H."/>
            <person name="Kim J.M."/>
            <person name="Choi B.J."/>
            <person name="Jeon C.O."/>
        </authorList>
    </citation>
    <scope>NUCLEOTIDE SEQUENCE [LARGE SCALE GENOMIC DNA]</scope>
    <source>
        <strain evidence="4 5">KCTC 32108</strain>
    </source>
</reference>
<keyword evidence="5" id="KW-1185">Reference proteome</keyword>
<evidence type="ECO:0000256" key="2">
    <source>
        <dbReference type="ARBA" id="ARBA00023136"/>
    </source>
</evidence>
<dbReference type="Pfam" id="PF01103">
    <property type="entry name" value="Omp85"/>
    <property type="match status" value="1"/>
</dbReference>
<dbReference type="EMBL" id="JAWDIO010000002">
    <property type="protein sequence ID" value="MDU0354545.1"/>
    <property type="molecule type" value="Genomic_DNA"/>
</dbReference>
<evidence type="ECO:0000313" key="4">
    <source>
        <dbReference type="EMBL" id="MDU0354545.1"/>
    </source>
</evidence>
<protein>
    <submittedName>
        <fullName evidence="4">BamA/TamA family outer membrane protein</fullName>
    </submittedName>
</protein>
<comment type="caution">
    <text evidence="4">The sequence shown here is derived from an EMBL/GenBank/DDBJ whole genome shotgun (WGS) entry which is preliminary data.</text>
</comment>
<sequence length="232" mass="25889">MVTQAQNNNDTHSDKLSVSVTRNWTVENSDWQRSAFLKLEQETFVQGIDPEQTIQLLMPGFTLSRLRTKGGLDVYWGDRQSITTEFASDSLLSDINMFRVTALSKWLRSIDEHRFLLRFQAGGISTSSFDRVPASLRYFAGGDQSVRGFGYETLSPYELDENNEKSLTGGQYLTVASIEYSYPVVEDWRASVFVDAGNASDNIAEDIATGYGIGATLVVACWTHSIVLSTRP</sequence>
<evidence type="ECO:0000259" key="3">
    <source>
        <dbReference type="Pfam" id="PF01103"/>
    </source>
</evidence>
<keyword evidence="2" id="KW-0472">Membrane</keyword>
<dbReference type="RefSeq" id="WP_316026137.1">
    <property type="nucleotide sequence ID" value="NZ_JAWDIO010000002.1"/>
</dbReference>
<dbReference type="Proteomes" id="UP001247805">
    <property type="component" value="Unassembled WGS sequence"/>
</dbReference>
<proteinExistence type="predicted"/>
<dbReference type="Gene3D" id="2.40.160.50">
    <property type="entry name" value="membrane protein fhac: a member of the omp85/tpsb transporter family"/>
    <property type="match status" value="1"/>
</dbReference>